<organism evidence="2 3">
    <name type="scientific">Dreissena polymorpha</name>
    <name type="common">Zebra mussel</name>
    <name type="synonym">Mytilus polymorpha</name>
    <dbReference type="NCBI Taxonomy" id="45954"/>
    <lineage>
        <taxon>Eukaryota</taxon>
        <taxon>Metazoa</taxon>
        <taxon>Spiralia</taxon>
        <taxon>Lophotrochozoa</taxon>
        <taxon>Mollusca</taxon>
        <taxon>Bivalvia</taxon>
        <taxon>Autobranchia</taxon>
        <taxon>Heteroconchia</taxon>
        <taxon>Euheterodonta</taxon>
        <taxon>Imparidentia</taxon>
        <taxon>Neoheterodontei</taxon>
        <taxon>Myida</taxon>
        <taxon>Dreissenoidea</taxon>
        <taxon>Dreissenidae</taxon>
        <taxon>Dreissena</taxon>
    </lineage>
</organism>
<evidence type="ECO:0000313" key="3">
    <source>
        <dbReference type="Proteomes" id="UP000828390"/>
    </source>
</evidence>
<protein>
    <submittedName>
        <fullName evidence="2">Uncharacterized protein</fullName>
    </submittedName>
</protein>
<dbReference type="AlphaFoldDB" id="A0A9D4E8D1"/>
<keyword evidence="3" id="KW-1185">Reference proteome</keyword>
<feature type="compositionally biased region" description="Low complexity" evidence="1">
    <location>
        <begin position="28"/>
        <end position="43"/>
    </location>
</feature>
<proteinExistence type="predicted"/>
<accession>A0A9D4E8D1</accession>
<evidence type="ECO:0000313" key="2">
    <source>
        <dbReference type="EMBL" id="KAH3774116.1"/>
    </source>
</evidence>
<name>A0A9D4E8D1_DREPO</name>
<reference evidence="2" key="1">
    <citation type="journal article" date="2019" name="bioRxiv">
        <title>The Genome of the Zebra Mussel, Dreissena polymorpha: A Resource for Invasive Species Research.</title>
        <authorList>
            <person name="McCartney M.A."/>
            <person name="Auch B."/>
            <person name="Kono T."/>
            <person name="Mallez S."/>
            <person name="Zhang Y."/>
            <person name="Obille A."/>
            <person name="Becker A."/>
            <person name="Abrahante J.E."/>
            <person name="Garbe J."/>
            <person name="Badalamenti J.P."/>
            <person name="Herman A."/>
            <person name="Mangelson H."/>
            <person name="Liachko I."/>
            <person name="Sullivan S."/>
            <person name="Sone E.D."/>
            <person name="Koren S."/>
            <person name="Silverstein K.A.T."/>
            <person name="Beckman K.B."/>
            <person name="Gohl D.M."/>
        </authorList>
    </citation>
    <scope>NUCLEOTIDE SEQUENCE</scope>
    <source>
        <strain evidence="2">Duluth1</strain>
        <tissue evidence="2">Whole animal</tissue>
    </source>
</reference>
<dbReference type="Proteomes" id="UP000828390">
    <property type="component" value="Unassembled WGS sequence"/>
</dbReference>
<feature type="compositionally biased region" description="Low complexity" evidence="1">
    <location>
        <begin position="65"/>
        <end position="80"/>
    </location>
</feature>
<reference evidence="2" key="2">
    <citation type="submission" date="2020-11" db="EMBL/GenBank/DDBJ databases">
        <authorList>
            <person name="McCartney M.A."/>
            <person name="Auch B."/>
            <person name="Kono T."/>
            <person name="Mallez S."/>
            <person name="Becker A."/>
            <person name="Gohl D.M."/>
            <person name="Silverstein K.A.T."/>
            <person name="Koren S."/>
            <person name="Bechman K.B."/>
            <person name="Herman A."/>
            <person name="Abrahante J.E."/>
            <person name="Garbe J."/>
        </authorList>
    </citation>
    <scope>NUCLEOTIDE SEQUENCE</scope>
    <source>
        <strain evidence="2">Duluth1</strain>
        <tissue evidence="2">Whole animal</tissue>
    </source>
</reference>
<dbReference type="EMBL" id="JAIWYP010000009">
    <property type="protein sequence ID" value="KAH3774116.1"/>
    <property type="molecule type" value="Genomic_DNA"/>
</dbReference>
<gene>
    <name evidence="2" type="ORF">DPMN_175489</name>
</gene>
<feature type="region of interest" description="Disordered" evidence="1">
    <location>
        <begin position="13"/>
        <end position="44"/>
    </location>
</feature>
<feature type="region of interest" description="Disordered" evidence="1">
    <location>
        <begin position="57"/>
        <end position="80"/>
    </location>
</feature>
<sequence>MSNNINSYLIYRFNSKTSSQNRKERTRSTASGSSRTRASRAGSDSVTRFLRYCVGSASPLSGVASSPQSPSTMSGSSHRC</sequence>
<comment type="caution">
    <text evidence="2">The sequence shown here is derived from an EMBL/GenBank/DDBJ whole genome shotgun (WGS) entry which is preliminary data.</text>
</comment>
<evidence type="ECO:0000256" key="1">
    <source>
        <dbReference type="SAM" id="MobiDB-lite"/>
    </source>
</evidence>